<comment type="subcellular location">
    <subcellularLocation>
        <location evidence="1">Golgi apparatus membrane</location>
        <topology evidence="1">Single-pass type II membrane protein</topology>
    </subcellularLocation>
</comment>
<evidence type="ECO:0000256" key="1">
    <source>
        <dbReference type="ARBA" id="ARBA00004323"/>
    </source>
</evidence>
<comment type="similarity">
    <text evidence="2">Belongs to the glycosyltransferase 47 family.</text>
</comment>
<keyword evidence="7" id="KW-1185">Reference proteome</keyword>
<dbReference type="OrthoDB" id="1924787at2759"/>
<dbReference type="EMBL" id="JABFUD020000016">
    <property type="protein sequence ID" value="KAI5068083.1"/>
    <property type="molecule type" value="Genomic_DNA"/>
</dbReference>
<sequence length="373" mass="42364">MFGIQAFGPSPTPDQMVTGNNIANSSDRSTMKVYVYDIPAAYNKRAVQKDPRCLAHMFATEIKIHTFLHKSEVRTFVPEEADWFFTPIYTNCDLSDTGLPLINRVPQMMQGAITYISTHWPYWNQSRGANHFFVVPHDFGACFHFQEMAAVRRGIFPLLREAALVQTFGQIKHPCMTEKSIIIPPYVPLMRISRHSLPPGTLRSIFAYFRGTIYDMRNDPQGGYYARGVRAAMGETFKDNPLFDMSIDHPTTYYEDMQRSIFCLCPRGWAPWSPRIVEAVIYGCIPVIIADNIVLPFEGLIPWRKLAVFVKERDVGMLESILTSIPAMQVKEKQGLLADTAIKRALLFPKVAMEGDAFHLMLASLSKEKISHT</sequence>
<dbReference type="PANTHER" id="PTHR11062">
    <property type="entry name" value="EXOSTOSIN HEPARAN SULFATE GLYCOSYLTRANSFERASE -RELATED"/>
    <property type="match status" value="1"/>
</dbReference>
<accession>A0A9D4UHM2</accession>
<evidence type="ECO:0000256" key="2">
    <source>
        <dbReference type="ARBA" id="ARBA00010271"/>
    </source>
</evidence>
<organism evidence="6 7">
    <name type="scientific">Adiantum capillus-veneris</name>
    <name type="common">Maidenhair fern</name>
    <dbReference type="NCBI Taxonomy" id="13818"/>
    <lineage>
        <taxon>Eukaryota</taxon>
        <taxon>Viridiplantae</taxon>
        <taxon>Streptophyta</taxon>
        <taxon>Embryophyta</taxon>
        <taxon>Tracheophyta</taxon>
        <taxon>Polypodiopsida</taxon>
        <taxon>Polypodiidae</taxon>
        <taxon>Polypodiales</taxon>
        <taxon>Pteridineae</taxon>
        <taxon>Pteridaceae</taxon>
        <taxon>Vittarioideae</taxon>
        <taxon>Adiantum</taxon>
    </lineage>
</organism>
<evidence type="ECO:0000313" key="7">
    <source>
        <dbReference type="Proteomes" id="UP000886520"/>
    </source>
</evidence>
<evidence type="ECO:0000313" key="6">
    <source>
        <dbReference type="EMBL" id="KAI5068083.1"/>
    </source>
</evidence>
<keyword evidence="3" id="KW-0735">Signal-anchor</keyword>
<dbReference type="InterPro" id="IPR004263">
    <property type="entry name" value="Exostosin"/>
</dbReference>
<dbReference type="InterPro" id="IPR040911">
    <property type="entry name" value="Exostosin_GT47"/>
</dbReference>
<dbReference type="Pfam" id="PF03016">
    <property type="entry name" value="Exostosin_GT47"/>
    <property type="match status" value="1"/>
</dbReference>
<keyword evidence="4" id="KW-0333">Golgi apparatus</keyword>
<keyword evidence="3" id="KW-0812">Transmembrane</keyword>
<gene>
    <name evidence="6" type="ORF">GOP47_0016428</name>
</gene>
<dbReference type="PANTHER" id="PTHR11062:SF200">
    <property type="entry name" value="BETA-1,4-XYLOSYLTRANSFERASE IRX10L-RELATED"/>
    <property type="match status" value="1"/>
</dbReference>
<dbReference type="AlphaFoldDB" id="A0A9D4UHM2"/>
<dbReference type="Proteomes" id="UP000886520">
    <property type="component" value="Chromosome 16"/>
</dbReference>
<dbReference type="GO" id="GO:0016757">
    <property type="term" value="F:glycosyltransferase activity"/>
    <property type="evidence" value="ECO:0007669"/>
    <property type="project" value="InterPro"/>
</dbReference>
<proteinExistence type="inferred from homology"/>
<reference evidence="6" key="1">
    <citation type="submission" date="2021-01" db="EMBL/GenBank/DDBJ databases">
        <title>Adiantum capillus-veneris genome.</title>
        <authorList>
            <person name="Fang Y."/>
            <person name="Liao Q."/>
        </authorList>
    </citation>
    <scope>NUCLEOTIDE SEQUENCE</scope>
    <source>
        <strain evidence="6">H3</strain>
        <tissue evidence="6">Leaf</tissue>
    </source>
</reference>
<dbReference type="GO" id="GO:0009834">
    <property type="term" value="P:plant-type secondary cell wall biogenesis"/>
    <property type="evidence" value="ECO:0007669"/>
    <property type="project" value="TreeGrafter"/>
</dbReference>
<feature type="domain" description="Exostosin GT47" evidence="5">
    <location>
        <begin position="29"/>
        <end position="325"/>
    </location>
</feature>
<evidence type="ECO:0000256" key="4">
    <source>
        <dbReference type="ARBA" id="ARBA00023034"/>
    </source>
</evidence>
<comment type="caution">
    <text evidence="6">The sequence shown here is derived from an EMBL/GenBank/DDBJ whole genome shotgun (WGS) entry which is preliminary data.</text>
</comment>
<dbReference type="GO" id="GO:0010417">
    <property type="term" value="P:glucuronoxylan biosynthetic process"/>
    <property type="evidence" value="ECO:0007669"/>
    <property type="project" value="TreeGrafter"/>
</dbReference>
<name>A0A9D4UHM2_ADICA</name>
<protein>
    <recommendedName>
        <fullName evidence="5">Exostosin GT47 domain-containing protein</fullName>
    </recommendedName>
</protein>
<evidence type="ECO:0000256" key="3">
    <source>
        <dbReference type="ARBA" id="ARBA00022968"/>
    </source>
</evidence>
<evidence type="ECO:0000259" key="5">
    <source>
        <dbReference type="Pfam" id="PF03016"/>
    </source>
</evidence>
<dbReference type="GO" id="GO:0000139">
    <property type="term" value="C:Golgi membrane"/>
    <property type="evidence" value="ECO:0007669"/>
    <property type="project" value="UniProtKB-SubCell"/>
</dbReference>